<dbReference type="Proteomes" id="UP000274756">
    <property type="component" value="Unassembled WGS sequence"/>
</dbReference>
<dbReference type="EC" id="3.1.1.-" evidence="7"/>
<dbReference type="WBParaSite" id="DME_0001051101-mRNA-1">
    <property type="protein sequence ID" value="DME_0001051101-mRNA-1"/>
    <property type="gene ID" value="DME_0001051101"/>
</dbReference>
<organism evidence="9 11">
    <name type="scientific">Dracunculus medinensis</name>
    <name type="common">Guinea worm</name>
    <dbReference type="NCBI Taxonomy" id="318479"/>
    <lineage>
        <taxon>Eukaryota</taxon>
        <taxon>Metazoa</taxon>
        <taxon>Ecdysozoa</taxon>
        <taxon>Nematoda</taxon>
        <taxon>Chromadorea</taxon>
        <taxon>Rhabditida</taxon>
        <taxon>Spirurina</taxon>
        <taxon>Dracunculoidea</taxon>
        <taxon>Dracunculidae</taxon>
        <taxon>Dracunculus</taxon>
    </lineage>
</organism>
<dbReference type="EMBL" id="UYYG01001274">
    <property type="protein sequence ID" value="VDN60943.1"/>
    <property type="molecule type" value="Genomic_DNA"/>
</dbReference>
<dbReference type="OrthoDB" id="443524at2759"/>
<dbReference type="STRING" id="318479.A0A0N4UR41"/>
<dbReference type="Pfam" id="PF04916">
    <property type="entry name" value="Phospholip_B"/>
    <property type="match status" value="1"/>
</dbReference>
<dbReference type="Gene3D" id="3.60.60.30">
    <property type="match status" value="1"/>
</dbReference>
<dbReference type="GO" id="GO:0005576">
    <property type="term" value="C:extracellular region"/>
    <property type="evidence" value="ECO:0007669"/>
    <property type="project" value="TreeGrafter"/>
</dbReference>
<name>A0A0N4UR41_DRAME</name>
<evidence type="ECO:0000313" key="11">
    <source>
        <dbReference type="WBParaSite" id="DME_0001051101-mRNA-1"/>
    </source>
</evidence>
<evidence type="ECO:0000313" key="8">
    <source>
        <dbReference type="EMBL" id="VDN60943.1"/>
    </source>
</evidence>
<dbReference type="InterPro" id="IPR007000">
    <property type="entry name" value="PLipase_B-like"/>
</dbReference>
<dbReference type="PANTHER" id="PTHR12370">
    <property type="entry name" value="PHOSPHOLIPASE B-RELATED"/>
    <property type="match status" value="1"/>
</dbReference>
<accession>A0A0N4UR41</accession>
<evidence type="ECO:0000256" key="2">
    <source>
        <dbReference type="ARBA" id="ARBA00022729"/>
    </source>
</evidence>
<evidence type="ECO:0000256" key="4">
    <source>
        <dbReference type="ARBA" id="ARBA00022963"/>
    </source>
</evidence>
<dbReference type="GO" id="GO:0004620">
    <property type="term" value="F:phospholipase activity"/>
    <property type="evidence" value="ECO:0007669"/>
    <property type="project" value="InterPro"/>
</dbReference>
<evidence type="ECO:0000256" key="6">
    <source>
        <dbReference type="ARBA" id="ARBA00023180"/>
    </source>
</evidence>
<evidence type="ECO:0000256" key="5">
    <source>
        <dbReference type="ARBA" id="ARBA00023098"/>
    </source>
</evidence>
<reference evidence="8 10" key="2">
    <citation type="submission" date="2018-11" db="EMBL/GenBank/DDBJ databases">
        <authorList>
            <consortium name="Pathogen Informatics"/>
        </authorList>
    </citation>
    <scope>NUCLEOTIDE SEQUENCE [LARGE SCALE GENOMIC DNA]</scope>
</reference>
<proteinExistence type="inferred from homology"/>
<evidence type="ECO:0000256" key="7">
    <source>
        <dbReference type="RuleBase" id="RU364138"/>
    </source>
</evidence>
<comment type="function">
    <text evidence="7">Putative phospholipase.</text>
</comment>
<evidence type="ECO:0000256" key="3">
    <source>
        <dbReference type="ARBA" id="ARBA00022801"/>
    </source>
</evidence>
<keyword evidence="10" id="KW-1185">Reference proteome</keyword>
<keyword evidence="4 7" id="KW-0442">Lipid degradation</keyword>
<dbReference type="AlphaFoldDB" id="A0A0N4UR41"/>
<protein>
    <recommendedName>
        <fullName evidence="7">Phospholipase B-like</fullName>
        <ecNumber evidence="7">3.1.1.-</ecNumber>
    </recommendedName>
</protein>
<gene>
    <name evidence="8" type="ORF">DME_LOCUS10916</name>
</gene>
<evidence type="ECO:0000313" key="9">
    <source>
        <dbReference type="Proteomes" id="UP000038040"/>
    </source>
</evidence>
<evidence type="ECO:0000256" key="1">
    <source>
        <dbReference type="ARBA" id="ARBA00007835"/>
    </source>
</evidence>
<comment type="similarity">
    <text evidence="1 7">Belongs to the phospholipase B-like family.</text>
</comment>
<evidence type="ECO:0000313" key="10">
    <source>
        <dbReference type="Proteomes" id="UP000274756"/>
    </source>
</evidence>
<keyword evidence="5 7" id="KW-0443">Lipid metabolism</keyword>
<dbReference type="GO" id="GO:0009395">
    <property type="term" value="P:phospholipid catabolic process"/>
    <property type="evidence" value="ECO:0007669"/>
    <property type="project" value="TreeGrafter"/>
</dbReference>
<dbReference type="Proteomes" id="UP000038040">
    <property type="component" value="Unplaced"/>
</dbReference>
<reference evidence="11" key="1">
    <citation type="submission" date="2016-04" db="UniProtKB">
        <authorList>
            <consortium name="WormBaseParasite"/>
        </authorList>
    </citation>
    <scope>IDENTIFICATION</scope>
</reference>
<keyword evidence="2" id="KW-0732">Signal</keyword>
<keyword evidence="6" id="KW-0325">Glycoprotein</keyword>
<keyword evidence="3 7" id="KW-0378">Hydrolase</keyword>
<dbReference type="PANTHER" id="PTHR12370:SF8">
    <property type="entry name" value="PHOSPHOLIPASE B-LIKE 3-RELATED"/>
    <property type="match status" value="1"/>
</dbReference>
<sequence>MSVRETTDPYEIRTGAHQSQQDFYTYLSVCHDPVRTVYTVRGKTCHKNNQIALGKFKNAVNKTGWGIFEVETFSNYSEELQAYSAGLAEGILTKELIHYHRLNTIEELCKDDKAFCKRLYSYLQENLDWIKKTAIQAPADQYWKQVNLTFAQLSGIYHGYLRKHIFHFKPAIEFRITPIYMLQLSGELIDLSKFFNKTKGYLTEIDAGKCSGFIKITEKNEDLLFAHVAMSGYNTMNRILKIYKFGFNSSKFPGNTFSFSGYPGALASLDDFVLINSGLAVMETTISIFNAELYSEKYIKPQKQLHCWLRSIIANSLASTASEWVKIFAKYNSGTYNNQWTVLDYKMFKPGQSLPSKNMIWVLEQVPGYVSAQDITSLFKQQRYWPSYNIPYLKDVQKMSGFEDKGKQYDWYNYDNCPRAKIFRRDHIFVKDTQTLQKLMRYNDYTHEEFSRCKCNPPYTAEASISTRGDLNPSNGTYELAAMGHRNHGAIDYKGTNYTLFKRLAFNAWGGPTYDPLPVFSWETTDIVENHYGQPTTWNFKPIQIRWESEVKVDV</sequence>